<keyword evidence="7 17" id="KW-0547">Nucleotide-binding</keyword>
<dbReference type="InterPro" id="IPR000291">
    <property type="entry name" value="D-Ala_lig_Van_CS"/>
</dbReference>
<comment type="cofactor">
    <cofactor evidence="16">
        <name>Mg(2+)</name>
        <dbReference type="ChEBI" id="CHEBI:18420"/>
    </cofactor>
    <cofactor evidence="16">
        <name>Mn(2+)</name>
        <dbReference type="ChEBI" id="CHEBI:29035"/>
    </cofactor>
    <text evidence="16">Binds 2 magnesium or manganese ions per subunit.</text>
</comment>
<evidence type="ECO:0000256" key="11">
    <source>
        <dbReference type="ARBA" id="ARBA00022984"/>
    </source>
</evidence>
<dbReference type="OrthoDB" id="9813261at2"/>
<keyword evidence="8 17" id="KW-0067">ATP-binding</keyword>
<feature type="binding site" evidence="16">
    <location>
        <position position="263"/>
    </location>
    <ligand>
        <name>Mg(2+)</name>
        <dbReference type="ChEBI" id="CHEBI:18420"/>
        <label>2</label>
    </ligand>
</feature>
<comment type="similarity">
    <text evidence="3 14">Belongs to the D-alanine--D-alanine ligase family.</text>
</comment>
<keyword evidence="5 14" id="KW-0436">Ligase</keyword>
<accession>A0A3S1K979</accession>
<dbReference type="GO" id="GO:0009252">
    <property type="term" value="P:peptidoglycan biosynthetic process"/>
    <property type="evidence" value="ECO:0007669"/>
    <property type="project" value="UniProtKB-UniRule"/>
</dbReference>
<keyword evidence="6 16" id="KW-0479">Metal-binding</keyword>
<dbReference type="NCBIfam" id="TIGR01205">
    <property type="entry name" value="D_ala_D_alaTIGR"/>
    <property type="match status" value="1"/>
</dbReference>
<dbReference type="PROSITE" id="PS00843">
    <property type="entry name" value="DALA_DALA_LIGASE_1"/>
    <property type="match status" value="1"/>
</dbReference>
<comment type="function">
    <text evidence="14">Cell wall formation.</text>
</comment>
<dbReference type="HAMAP" id="MF_00047">
    <property type="entry name" value="Dala_Dala_lig"/>
    <property type="match status" value="1"/>
</dbReference>
<dbReference type="UniPathway" id="UPA00219"/>
<evidence type="ECO:0000256" key="8">
    <source>
        <dbReference type="ARBA" id="ARBA00022840"/>
    </source>
</evidence>
<keyword evidence="10 14" id="KW-0133">Cell shape</keyword>
<evidence type="ECO:0000256" key="4">
    <source>
        <dbReference type="ARBA" id="ARBA00022490"/>
    </source>
</evidence>
<evidence type="ECO:0000256" key="6">
    <source>
        <dbReference type="ARBA" id="ARBA00022723"/>
    </source>
</evidence>
<evidence type="ECO:0000256" key="15">
    <source>
        <dbReference type="PIRSR" id="PIRSR039102-1"/>
    </source>
</evidence>
<evidence type="ECO:0000256" key="17">
    <source>
        <dbReference type="PROSITE-ProRule" id="PRU00409"/>
    </source>
</evidence>
<keyword evidence="13 14" id="KW-0961">Cell wall biogenesis/degradation</keyword>
<dbReference type="PANTHER" id="PTHR23132">
    <property type="entry name" value="D-ALANINE--D-ALANINE LIGASE"/>
    <property type="match status" value="1"/>
</dbReference>
<dbReference type="SUPFAM" id="SSF56059">
    <property type="entry name" value="Glutathione synthetase ATP-binding domain-like"/>
    <property type="match status" value="1"/>
</dbReference>
<comment type="cofactor">
    <cofactor evidence="1">
        <name>Mn(2+)</name>
        <dbReference type="ChEBI" id="CHEBI:29035"/>
    </cofactor>
</comment>
<comment type="catalytic activity">
    <reaction evidence="14">
        <text>2 D-alanine + ATP = D-alanyl-D-alanine + ADP + phosphate + H(+)</text>
        <dbReference type="Rhea" id="RHEA:11224"/>
        <dbReference type="ChEBI" id="CHEBI:15378"/>
        <dbReference type="ChEBI" id="CHEBI:30616"/>
        <dbReference type="ChEBI" id="CHEBI:43474"/>
        <dbReference type="ChEBI" id="CHEBI:57416"/>
        <dbReference type="ChEBI" id="CHEBI:57822"/>
        <dbReference type="ChEBI" id="CHEBI:456216"/>
        <dbReference type="EC" id="6.3.2.4"/>
    </reaction>
</comment>
<sequence>MKVGVIMGGVSSEYEVSLMTGREMVKQLDPNKYEVIPIVITQREQLVDAVKGLDFALLALHGSYGEDGTVQGTLETLGIPYSGSGVLSSSLCMDKDLSKKILRSEGVQTPDWLCWSSMAEFTAEAVELLGYPVMVKPVSGGSSIGVEKVNGSQELRNAVQKAFAKDASVMIERYIKGQEITCSIVEDELLPILGIEAVQGEWFDYSAKYEAGGADEQVIALPLEIQEQVRTAAWASYKALKCSVYARIDMLLLDGIPYVLEVNTLPGMTKTSLLPKSAHAAGMTFSSLLDRIIAVSLVERSSRNGGLVHAE</sequence>
<comment type="caution">
    <text evidence="19">The sequence shown here is derived from an EMBL/GenBank/DDBJ whole genome shotgun (WGS) entry which is preliminary data.</text>
</comment>
<dbReference type="RefSeq" id="WP_127192086.1">
    <property type="nucleotide sequence ID" value="NZ_RZNY01000007.1"/>
</dbReference>
<evidence type="ECO:0000256" key="12">
    <source>
        <dbReference type="ARBA" id="ARBA00023211"/>
    </source>
</evidence>
<evidence type="ECO:0000256" key="16">
    <source>
        <dbReference type="PIRSR" id="PIRSR039102-3"/>
    </source>
</evidence>
<dbReference type="GO" id="GO:0005737">
    <property type="term" value="C:cytoplasm"/>
    <property type="evidence" value="ECO:0007669"/>
    <property type="project" value="UniProtKB-SubCell"/>
</dbReference>
<dbReference type="GO" id="GO:0005524">
    <property type="term" value="F:ATP binding"/>
    <property type="evidence" value="ECO:0007669"/>
    <property type="project" value="UniProtKB-UniRule"/>
</dbReference>
<dbReference type="GO" id="GO:0071555">
    <property type="term" value="P:cell wall organization"/>
    <property type="evidence" value="ECO:0007669"/>
    <property type="project" value="UniProtKB-KW"/>
</dbReference>
<dbReference type="PROSITE" id="PS50975">
    <property type="entry name" value="ATP_GRASP"/>
    <property type="match status" value="1"/>
</dbReference>
<keyword evidence="20" id="KW-1185">Reference proteome</keyword>
<dbReference type="NCBIfam" id="NF002378">
    <property type="entry name" value="PRK01372.1"/>
    <property type="match status" value="1"/>
</dbReference>
<evidence type="ECO:0000256" key="13">
    <source>
        <dbReference type="ARBA" id="ARBA00023316"/>
    </source>
</evidence>
<keyword evidence="4 14" id="KW-0963">Cytoplasm</keyword>
<keyword evidence="9 16" id="KW-0460">Magnesium</keyword>
<dbReference type="Gene3D" id="3.30.470.20">
    <property type="entry name" value="ATP-grasp fold, B domain"/>
    <property type="match status" value="1"/>
</dbReference>
<comment type="pathway">
    <text evidence="14">Cell wall biogenesis; peptidoglycan biosynthesis.</text>
</comment>
<organism evidence="19 20">
    <name type="scientific">Paenibacillus anaericanus</name>
    <dbReference type="NCBI Taxonomy" id="170367"/>
    <lineage>
        <taxon>Bacteria</taxon>
        <taxon>Bacillati</taxon>
        <taxon>Bacillota</taxon>
        <taxon>Bacilli</taxon>
        <taxon>Bacillales</taxon>
        <taxon>Paenibacillaceae</taxon>
        <taxon>Paenibacillus</taxon>
    </lineage>
</organism>
<dbReference type="InterPro" id="IPR011761">
    <property type="entry name" value="ATP-grasp"/>
</dbReference>
<dbReference type="InterPro" id="IPR013815">
    <property type="entry name" value="ATP_grasp_subdomain_1"/>
</dbReference>
<evidence type="ECO:0000256" key="5">
    <source>
        <dbReference type="ARBA" id="ARBA00022598"/>
    </source>
</evidence>
<evidence type="ECO:0000256" key="10">
    <source>
        <dbReference type="ARBA" id="ARBA00022960"/>
    </source>
</evidence>
<dbReference type="SUPFAM" id="SSF52440">
    <property type="entry name" value="PreATP-grasp domain"/>
    <property type="match status" value="1"/>
</dbReference>
<evidence type="ECO:0000256" key="1">
    <source>
        <dbReference type="ARBA" id="ARBA00001936"/>
    </source>
</evidence>
<evidence type="ECO:0000313" key="19">
    <source>
        <dbReference type="EMBL" id="RUT46748.1"/>
    </source>
</evidence>
<dbReference type="InterPro" id="IPR016185">
    <property type="entry name" value="PreATP-grasp_dom_sf"/>
</dbReference>
<dbReference type="InterPro" id="IPR011127">
    <property type="entry name" value="Dala_Dala_lig_N"/>
</dbReference>
<dbReference type="PANTHER" id="PTHR23132:SF23">
    <property type="entry name" value="D-ALANINE--D-ALANINE LIGASE B"/>
    <property type="match status" value="1"/>
</dbReference>
<feature type="active site" evidence="15">
    <location>
        <position position="272"/>
    </location>
</feature>
<dbReference type="InterPro" id="IPR005905">
    <property type="entry name" value="D_ala_D_ala"/>
</dbReference>
<proteinExistence type="inferred from homology"/>
<dbReference type="GO" id="GO:0008360">
    <property type="term" value="P:regulation of cell shape"/>
    <property type="evidence" value="ECO:0007669"/>
    <property type="project" value="UniProtKB-KW"/>
</dbReference>
<dbReference type="Pfam" id="PF01820">
    <property type="entry name" value="Dala_Dala_lig_N"/>
    <property type="match status" value="2"/>
</dbReference>
<evidence type="ECO:0000256" key="3">
    <source>
        <dbReference type="ARBA" id="ARBA00010871"/>
    </source>
</evidence>
<feature type="binding site" evidence="16">
    <location>
        <position position="261"/>
    </location>
    <ligand>
        <name>Mg(2+)</name>
        <dbReference type="ChEBI" id="CHEBI:18420"/>
        <label>1</label>
    </ligand>
</feature>
<dbReference type="GO" id="GO:0008716">
    <property type="term" value="F:D-alanine-D-alanine ligase activity"/>
    <property type="evidence" value="ECO:0007669"/>
    <property type="project" value="UniProtKB-UniRule"/>
</dbReference>
<feature type="active site" evidence="15">
    <location>
        <position position="13"/>
    </location>
</feature>
<protein>
    <recommendedName>
        <fullName evidence="14">D-alanine--D-alanine ligase</fullName>
        <ecNumber evidence="14">6.3.2.4</ecNumber>
    </recommendedName>
    <alternativeName>
        <fullName evidence="14">D-Ala-D-Ala ligase</fullName>
    </alternativeName>
    <alternativeName>
        <fullName evidence="14">D-alanylalanine synthetase</fullName>
    </alternativeName>
</protein>
<dbReference type="Gene3D" id="3.30.1490.20">
    <property type="entry name" value="ATP-grasp fold, A domain"/>
    <property type="match status" value="1"/>
</dbReference>
<dbReference type="GO" id="GO:0046872">
    <property type="term" value="F:metal ion binding"/>
    <property type="evidence" value="ECO:0007669"/>
    <property type="project" value="UniProtKB-KW"/>
</dbReference>
<evidence type="ECO:0000256" key="14">
    <source>
        <dbReference type="HAMAP-Rule" id="MF_00047"/>
    </source>
</evidence>
<dbReference type="PIRSF" id="PIRSF039102">
    <property type="entry name" value="Ddl/VanB"/>
    <property type="match status" value="1"/>
</dbReference>
<feature type="active site" evidence="15">
    <location>
        <position position="142"/>
    </location>
</feature>
<reference evidence="19 20" key="1">
    <citation type="submission" date="2018-12" db="EMBL/GenBank/DDBJ databases">
        <authorList>
            <person name="Sun L."/>
            <person name="Chen Z."/>
        </authorList>
    </citation>
    <scope>NUCLEOTIDE SEQUENCE [LARGE SCALE GENOMIC DNA]</scope>
    <source>
        <strain evidence="19 20">DSM 15890</strain>
    </source>
</reference>
<dbReference type="FunFam" id="3.40.50.20:FF:000031">
    <property type="entry name" value="D-alanine--D-alanine ligase"/>
    <property type="match status" value="1"/>
</dbReference>
<evidence type="ECO:0000256" key="7">
    <source>
        <dbReference type="ARBA" id="ARBA00022741"/>
    </source>
</evidence>
<dbReference type="InterPro" id="IPR011095">
    <property type="entry name" value="Dala_Dala_lig_C"/>
</dbReference>
<dbReference type="Proteomes" id="UP000279446">
    <property type="component" value="Unassembled WGS sequence"/>
</dbReference>
<evidence type="ECO:0000313" key="20">
    <source>
        <dbReference type="Proteomes" id="UP000279446"/>
    </source>
</evidence>
<feature type="binding site" evidence="16">
    <location>
        <position position="261"/>
    </location>
    <ligand>
        <name>Mg(2+)</name>
        <dbReference type="ChEBI" id="CHEBI:18420"/>
        <label>2</label>
    </ligand>
</feature>
<keyword evidence="11 14" id="KW-0573">Peptidoglycan synthesis</keyword>
<name>A0A3S1K979_9BACL</name>
<dbReference type="PROSITE" id="PS00844">
    <property type="entry name" value="DALA_DALA_LIGASE_2"/>
    <property type="match status" value="1"/>
</dbReference>
<dbReference type="EMBL" id="RZNY01000007">
    <property type="protein sequence ID" value="RUT46748.1"/>
    <property type="molecule type" value="Genomic_DNA"/>
</dbReference>
<feature type="binding site" evidence="16">
    <location>
        <position position="249"/>
    </location>
    <ligand>
        <name>Mg(2+)</name>
        <dbReference type="ChEBI" id="CHEBI:18420"/>
        <label>1</label>
    </ligand>
</feature>
<dbReference type="AlphaFoldDB" id="A0A3S1K979"/>
<comment type="subcellular location">
    <subcellularLocation>
        <location evidence="2 14">Cytoplasm</location>
    </subcellularLocation>
</comment>
<feature type="domain" description="ATP-grasp" evidence="18">
    <location>
        <begin position="99"/>
        <end position="294"/>
    </location>
</feature>
<keyword evidence="12 16" id="KW-0464">Manganese</keyword>
<evidence type="ECO:0000256" key="9">
    <source>
        <dbReference type="ARBA" id="ARBA00022842"/>
    </source>
</evidence>
<gene>
    <name evidence="14" type="primary">ddl</name>
    <name evidence="19" type="ORF">EJP82_10965</name>
</gene>
<evidence type="ECO:0000256" key="2">
    <source>
        <dbReference type="ARBA" id="ARBA00004496"/>
    </source>
</evidence>
<evidence type="ECO:0000259" key="18">
    <source>
        <dbReference type="PROSITE" id="PS50975"/>
    </source>
</evidence>
<dbReference type="Gene3D" id="3.40.50.20">
    <property type="match status" value="1"/>
</dbReference>
<dbReference type="EC" id="6.3.2.4" evidence="14"/>
<dbReference type="Pfam" id="PF07478">
    <property type="entry name" value="Dala_Dala_lig_C"/>
    <property type="match status" value="1"/>
</dbReference>